<evidence type="ECO:0000313" key="3">
    <source>
        <dbReference type="Proteomes" id="UP000299102"/>
    </source>
</evidence>
<dbReference type="AlphaFoldDB" id="A0A4C1UUK6"/>
<feature type="region of interest" description="Disordered" evidence="1">
    <location>
        <begin position="226"/>
        <end position="265"/>
    </location>
</feature>
<dbReference type="Proteomes" id="UP000299102">
    <property type="component" value="Unassembled WGS sequence"/>
</dbReference>
<protein>
    <submittedName>
        <fullName evidence="2">Uncharacterized protein</fullName>
    </submittedName>
</protein>
<name>A0A4C1UUK6_EUMVA</name>
<organism evidence="2 3">
    <name type="scientific">Eumeta variegata</name>
    <name type="common">Bagworm moth</name>
    <name type="synonym">Eumeta japonica</name>
    <dbReference type="NCBI Taxonomy" id="151549"/>
    <lineage>
        <taxon>Eukaryota</taxon>
        <taxon>Metazoa</taxon>
        <taxon>Ecdysozoa</taxon>
        <taxon>Arthropoda</taxon>
        <taxon>Hexapoda</taxon>
        <taxon>Insecta</taxon>
        <taxon>Pterygota</taxon>
        <taxon>Neoptera</taxon>
        <taxon>Endopterygota</taxon>
        <taxon>Lepidoptera</taxon>
        <taxon>Glossata</taxon>
        <taxon>Ditrysia</taxon>
        <taxon>Tineoidea</taxon>
        <taxon>Psychidae</taxon>
        <taxon>Oiketicinae</taxon>
        <taxon>Eumeta</taxon>
    </lineage>
</organism>
<evidence type="ECO:0000256" key="1">
    <source>
        <dbReference type="SAM" id="MobiDB-lite"/>
    </source>
</evidence>
<reference evidence="2 3" key="1">
    <citation type="journal article" date="2019" name="Commun. Biol.">
        <title>The bagworm genome reveals a unique fibroin gene that provides high tensile strength.</title>
        <authorList>
            <person name="Kono N."/>
            <person name="Nakamura H."/>
            <person name="Ohtoshi R."/>
            <person name="Tomita M."/>
            <person name="Numata K."/>
            <person name="Arakawa K."/>
        </authorList>
    </citation>
    <scope>NUCLEOTIDE SEQUENCE [LARGE SCALE GENOMIC DNA]</scope>
</reference>
<gene>
    <name evidence="2" type="ORF">EVAR_22879_1</name>
</gene>
<proteinExistence type="predicted"/>
<evidence type="ECO:0000313" key="2">
    <source>
        <dbReference type="EMBL" id="GBP29979.1"/>
    </source>
</evidence>
<accession>A0A4C1UUK6</accession>
<comment type="caution">
    <text evidence="2">The sequence shown here is derived from an EMBL/GenBank/DDBJ whole genome shotgun (WGS) entry which is preliminary data.</text>
</comment>
<feature type="compositionally biased region" description="Basic residues" evidence="1">
    <location>
        <begin position="233"/>
        <end position="244"/>
    </location>
</feature>
<dbReference type="EMBL" id="BGZK01000227">
    <property type="protein sequence ID" value="GBP29979.1"/>
    <property type="molecule type" value="Genomic_DNA"/>
</dbReference>
<keyword evidence="3" id="KW-1185">Reference proteome</keyword>
<sequence>MRKQGAPAQTHYRLSSPCSPMGEVVHIVIGRLCTIQIVTGRTRLLIVVEALEREANSKYALFIIQFPCRTPEMRRYTGRSSYQTKREFSDRAATIRMILHFEVSAGERERPPRARGRVTHSGGAHGGMRPHAHRKFHNENSRAAAALKRCPRLDLLQNPFVEFNDPAIEIRTPTSATRNGAPTPTTAVCACAQRATPASAETEAEYLGESVSNFDMTTFARSRYRDFAESRSSKRAPPRARAHPARCSAGPRPRVADSGASEKLC</sequence>
<feature type="region of interest" description="Disordered" evidence="1">
    <location>
        <begin position="107"/>
        <end position="132"/>
    </location>
</feature>